<reference evidence="5" key="1">
    <citation type="submission" date="2020-02" db="EMBL/GenBank/DDBJ databases">
        <authorList>
            <person name="Meier V. D."/>
        </authorList>
    </citation>
    <scope>NUCLEOTIDE SEQUENCE</scope>
    <source>
        <strain evidence="5">AVDCRST_MAG01</strain>
    </source>
</reference>
<keyword evidence="3" id="KW-0804">Transcription</keyword>
<evidence type="ECO:0000256" key="3">
    <source>
        <dbReference type="ARBA" id="ARBA00023163"/>
    </source>
</evidence>
<dbReference type="PANTHER" id="PTHR44688:SF16">
    <property type="entry name" value="DNA-BINDING TRANSCRIPTIONAL ACTIVATOR DEVR_DOSR"/>
    <property type="match status" value="1"/>
</dbReference>
<dbReference type="PANTHER" id="PTHR44688">
    <property type="entry name" value="DNA-BINDING TRANSCRIPTIONAL ACTIVATOR DEVR_DOSR"/>
    <property type="match status" value="1"/>
</dbReference>
<dbReference type="PRINTS" id="PR00038">
    <property type="entry name" value="HTHLUXR"/>
</dbReference>
<organism evidence="5">
    <name type="scientific">uncultured Rubrobacteraceae bacterium</name>
    <dbReference type="NCBI Taxonomy" id="349277"/>
    <lineage>
        <taxon>Bacteria</taxon>
        <taxon>Bacillati</taxon>
        <taxon>Actinomycetota</taxon>
        <taxon>Rubrobacteria</taxon>
        <taxon>Rubrobacterales</taxon>
        <taxon>Rubrobacteraceae</taxon>
        <taxon>environmental samples</taxon>
    </lineage>
</organism>
<accession>A0A6J4PWE1</accession>
<proteinExistence type="predicted"/>
<feature type="domain" description="HTH luxR-type" evidence="4">
    <location>
        <begin position="75"/>
        <end position="140"/>
    </location>
</feature>
<dbReference type="GO" id="GO:0003677">
    <property type="term" value="F:DNA binding"/>
    <property type="evidence" value="ECO:0007669"/>
    <property type="project" value="UniProtKB-KW"/>
</dbReference>
<keyword evidence="1" id="KW-0805">Transcription regulation</keyword>
<name>A0A6J4PWE1_9ACTN</name>
<gene>
    <name evidence="5" type="ORF">AVDCRST_MAG01-01-2459</name>
</gene>
<evidence type="ECO:0000256" key="1">
    <source>
        <dbReference type="ARBA" id="ARBA00023015"/>
    </source>
</evidence>
<evidence type="ECO:0000256" key="2">
    <source>
        <dbReference type="ARBA" id="ARBA00023125"/>
    </source>
</evidence>
<evidence type="ECO:0000313" key="5">
    <source>
        <dbReference type="EMBL" id="CAA9423938.1"/>
    </source>
</evidence>
<protein>
    <recommendedName>
        <fullName evidence="4">HTH luxR-type domain-containing protein</fullName>
    </recommendedName>
</protein>
<dbReference type="GO" id="GO:0006355">
    <property type="term" value="P:regulation of DNA-templated transcription"/>
    <property type="evidence" value="ECO:0007669"/>
    <property type="project" value="InterPro"/>
</dbReference>
<dbReference type="InterPro" id="IPR036388">
    <property type="entry name" value="WH-like_DNA-bd_sf"/>
</dbReference>
<keyword evidence="2" id="KW-0238">DNA-binding</keyword>
<dbReference type="CDD" id="cd06170">
    <property type="entry name" value="LuxR_C_like"/>
    <property type="match status" value="1"/>
</dbReference>
<dbReference type="AlphaFoldDB" id="A0A6J4PWE1"/>
<dbReference type="Gene3D" id="1.10.10.10">
    <property type="entry name" value="Winged helix-like DNA-binding domain superfamily/Winged helix DNA-binding domain"/>
    <property type="match status" value="1"/>
</dbReference>
<dbReference type="InterPro" id="IPR000792">
    <property type="entry name" value="Tscrpt_reg_LuxR_C"/>
</dbReference>
<dbReference type="Pfam" id="PF00196">
    <property type="entry name" value="GerE"/>
    <property type="match status" value="1"/>
</dbReference>
<dbReference type="PROSITE" id="PS50043">
    <property type="entry name" value="HTH_LUXR_2"/>
    <property type="match status" value="1"/>
</dbReference>
<dbReference type="SMART" id="SM00421">
    <property type="entry name" value="HTH_LUXR"/>
    <property type="match status" value="1"/>
</dbReference>
<dbReference type="EMBL" id="CADCUW010000337">
    <property type="protein sequence ID" value="CAA9423938.1"/>
    <property type="molecule type" value="Genomic_DNA"/>
</dbReference>
<sequence length="144" mass="15208">PLRICGAVVGTLVMVSTSAARTFGEDELRRAKDLARCASLVLAGRDRAGAERGPGHDDAGAGPTDLVSVPAELPLAELPPGLQPKQLDVLRLLNRGMSNTEAASALYLSESTVRSHLKKAYRTLGVKNIQGALARVRELGLLED</sequence>
<feature type="non-terminal residue" evidence="5">
    <location>
        <position position="1"/>
    </location>
</feature>
<evidence type="ECO:0000259" key="4">
    <source>
        <dbReference type="PROSITE" id="PS50043"/>
    </source>
</evidence>
<dbReference type="InterPro" id="IPR016032">
    <property type="entry name" value="Sig_transdc_resp-reg_C-effctor"/>
</dbReference>
<dbReference type="SUPFAM" id="SSF46894">
    <property type="entry name" value="C-terminal effector domain of the bipartite response regulators"/>
    <property type="match status" value="1"/>
</dbReference>